<comment type="caution">
    <text evidence="2">The sequence shown here is derived from an EMBL/GenBank/DDBJ whole genome shotgun (WGS) entry which is preliminary data.</text>
</comment>
<dbReference type="RefSeq" id="WP_020877126.1">
    <property type="nucleotide sequence ID" value="NZ_ATHJ01000094.1"/>
</dbReference>
<dbReference type="eggNOG" id="COG2165">
    <property type="taxonomic scope" value="Bacteria"/>
</dbReference>
<keyword evidence="3" id="KW-1185">Reference proteome</keyword>
<organism evidence="2 3">
    <name type="scientific">Desulfococcus multivorans DSM 2059</name>
    <dbReference type="NCBI Taxonomy" id="1121405"/>
    <lineage>
        <taxon>Bacteria</taxon>
        <taxon>Pseudomonadati</taxon>
        <taxon>Thermodesulfobacteriota</taxon>
        <taxon>Desulfobacteria</taxon>
        <taxon>Desulfobacterales</taxon>
        <taxon>Desulfococcaceae</taxon>
        <taxon>Desulfococcus</taxon>
    </lineage>
</organism>
<proteinExistence type="predicted"/>
<dbReference type="OrthoDB" id="5419498at2"/>
<dbReference type="InterPro" id="IPR012902">
    <property type="entry name" value="N_methyl_site"/>
</dbReference>
<keyword evidence="1" id="KW-0472">Membrane</keyword>
<dbReference type="AlphaFoldDB" id="S7UXT5"/>
<protein>
    <recommendedName>
        <fullName evidence="4">Type II secretion system protein J</fullName>
    </recommendedName>
</protein>
<reference evidence="2 3" key="1">
    <citation type="journal article" date="2013" name="Genome Announc.">
        <title>Draft genome sequences for three mercury-methylating, sulfate-reducing bacteria.</title>
        <authorList>
            <person name="Brown S.D."/>
            <person name="Hurt R.A.Jr."/>
            <person name="Gilmour C.C."/>
            <person name="Elias D.A."/>
        </authorList>
    </citation>
    <scope>NUCLEOTIDE SEQUENCE [LARGE SCALE GENOMIC DNA]</scope>
    <source>
        <strain evidence="2 3">DSM 2059</strain>
    </source>
</reference>
<dbReference type="NCBIfam" id="TIGR02532">
    <property type="entry name" value="IV_pilin_GFxxxE"/>
    <property type="match status" value="1"/>
</dbReference>
<evidence type="ECO:0000313" key="2">
    <source>
        <dbReference type="EMBL" id="EPR39054.1"/>
    </source>
</evidence>
<dbReference type="Proteomes" id="UP000014977">
    <property type="component" value="Unassembled WGS sequence"/>
</dbReference>
<gene>
    <name evidence="2" type="ORF">dsmv_0464</name>
</gene>
<evidence type="ECO:0000313" key="3">
    <source>
        <dbReference type="Proteomes" id="UP000014977"/>
    </source>
</evidence>
<keyword evidence="1" id="KW-0812">Transmembrane</keyword>
<feature type="transmembrane region" description="Helical" evidence="1">
    <location>
        <begin position="12"/>
        <end position="37"/>
    </location>
</feature>
<evidence type="ECO:0008006" key="4">
    <source>
        <dbReference type="Google" id="ProtNLM"/>
    </source>
</evidence>
<accession>S7UXT5</accession>
<dbReference type="Pfam" id="PF07963">
    <property type="entry name" value="N_methyl"/>
    <property type="match status" value="1"/>
</dbReference>
<dbReference type="STRING" id="897.B2D07_05825"/>
<evidence type="ECO:0000256" key="1">
    <source>
        <dbReference type="SAM" id="Phobius"/>
    </source>
</evidence>
<name>S7UXT5_DESML</name>
<sequence length="230" mass="26034">MAETIKNRFHHAGFTLFEILIAIFIFSIIVTTVFGSYRVVFSTTDRIHSDMTSYEMIGGAIERMTADITSACITLPPGYQPPKGDDPPDPYRIVGDQDALGSDGFARLRFASFAHMPMGKDRTPGIAQIVYYVQHIENDRYVLKRADHLSPYPDTENTGNDPILVENLKSIKFLYYDHEGTEHDTWDSESRQFKYATPAAVKIQGEIGDDSVSFFFETMVSFPVVREPRD</sequence>
<keyword evidence="1" id="KW-1133">Transmembrane helix</keyword>
<dbReference type="EMBL" id="ATHJ01000094">
    <property type="protein sequence ID" value="EPR39054.1"/>
    <property type="molecule type" value="Genomic_DNA"/>
</dbReference>